<sequence length="67" mass="7387">MEASISTLESIRLTGGGGSFYKYARLTASAADKGVRIWTAKDEDMRKGQWRPFGPSCGPEGRFFILN</sequence>
<dbReference type="Proteomes" id="UP000192042">
    <property type="component" value="Chromosome I"/>
</dbReference>
<gene>
    <name evidence="1" type="ORF">NSJP_2381</name>
</gene>
<protein>
    <submittedName>
        <fullName evidence="1">Uncharacterized protein</fullName>
    </submittedName>
</protein>
<evidence type="ECO:0000313" key="2">
    <source>
        <dbReference type="Proteomes" id="UP000192042"/>
    </source>
</evidence>
<reference evidence="1 2" key="1">
    <citation type="submission" date="2017-03" db="EMBL/GenBank/DDBJ databases">
        <authorList>
            <person name="Afonso C.L."/>
            <person name="Miller P.J."/>
            <person name="Scott M.A."/>
            <person name="Spackman E."/>
            <person name="Goraichik I."/>
            <person name="Dimitrov K.M."/>
            <person name="Suarez D.L."/>
            <person name="Swayne D.E."/>
        </authorList>
    </citation>
    <scope>NUCLEOTIDE SEQUENCE [LARGE SCALE GENOMIC DNA]</scope>
    <source>
        <strain evidence="1">Genome sequencing of Nitrospira japonica strain NJ11</strain>
    </source>
</reference>
<evidence type="ECO:0000313" key="1">
    <source>
        <dbReference type="EMBL" id="SLM48553.1"/>
    </source>
</evidence>
<keyword evidence="2" id="KW-1185">Reference proteome</keyword>
<dbReference type="STRING" id="1325564.NSJP_2381"/>
<dbReference type="AlphaFoldDB" id="A0A1W1I6W4"/>
<proteinExistence type="predicted"/>
<dbReference type="KEGG" id="nja:NSJP_2381"/>
<organism evidence="1 2">
    <name type="scientific">Nitrospira japonica</name>
    <dbReference type="NCBI Taxonomy" id="1325564"/>
    <lineage>
        <taxon>Bacteria</taxon>
        <taxon>Pseudomonadati</taxon>
        <taxon>Nitrospirota</taxon>
        <taxon>Nitrospiria</taxon>
        <taxon>Nitrospirales</taxon>
        <taxon>Nitrospiraceae</taxon>
        <taxon>Nitrospira</taxon>
    </lineage>
</organism>
<name>A0A1W1I6W4_9BACT</name>
<dbReference type="EMBL" id="LT828648">
    <property type="protein sequence ID" value="SLM48553.1"/>
    <property type="molecule type" value="Genomic_DNA"/>
</dbReference>
<accession>A0A1W1I6W4</accession>